<evidence type="ECO:0000256" key="4">
    <source>
        <dbReference type="ARBA" id="ARBA00022701"/>
    </source>
</evidence>
<feature type="region of interest" description="Disordered" evidence="8">
    <location>
        <begin position="341"/>
        <end position="364"/>
    </location>
</feature>
<dbReference type="GO" id="GO:0005871">
    <property type="term" value="C:kinesin complex"/>
    <property type="evidence" value="ECO:0007669"/>
    <property type="project" value="TreeGrafter"/>
</dbReference>
<evidence type="ECO:0000256" key="2">
    <source>
        <dbReference type="ARBA" id="ARBA00007429"/>
    </source>
</evidence>
<dbReference type="PANTHER" id="PTHR10921:SF1">
    <property type="entry name" value="NUCLEAR DISTRIBUTION PROTEIN NUDE HOMOLOG"/>
    <property type="match status" value="1"/>
</dbReference>
<keyword evidence="6" id="KW-0206">Cytoskeleton</keyword>
<feature type="coiled-coil region" evidence="7">
    <location>
        <begin position="40"/>
        <end position="127"/>
    </location>
</feature>
<dbReference type="GO" id="GO:0005874">
    <property type="term" value="C:microtubule"/>
    <property type="evidence" value="ECO:0007669"/>
    <property type="project" value="UniProtKB-KW"/>
</dbReference>
<proteinExistence type="inferred from homology"/>
<evidence type="ECO:0000256" key="6">
    <source>
        <dbReference type="ARBA" id="ARBA00023212"/>
    </source>
</evidence>
<evidence type="ECO:0000256" key="1">
    <source>
        <dbReference type="ARBA" id="ARBA00004245"/>
    </source>
</evidence>
<dbReference type="Gene3D" id="6.10.250.1080">
    <property type="match status" value="1"/>
</dbReference>
<reference evidence="10 11" key="1">
    <citation type="submission" date="2023-08" db="EMBL/GenBank/DDBJ databases">
        <authorList>
            <person name="Palmer J.M."/>
        </authorList>
    </citation>
    <scope>NUCLEOTIDE SEQUENCE [LARGE SCALE GENOMIC DNA]</scope>
    <source>
        <strain evidence="10 11">TWF481</strain>
    </source>
</reference>
<protein>
    <submittedName>
        <fullName evidence="10">NADH:ubiquinone oxidoreductase</fullName>
    </submittedName>
</protein>
<dbReference type="EMBL" id="JAVHJL010000006">
    <property type="protein sequence ID" value="KAK6501728.1"/>
    <property type="molecule type" value="Genomic_DNA"/>
</dbReference>
<feature type="compositionally biased region" description="Low complexity" evidence="8">
    <location>
        <begin position="415"/>
        <end position="435"/>
    </location>
</feature>
<dbReference type="GO" id="GO:0008017">
    <property type="term" value="F:microtubule binding"/>
    <property type="evidence" value="ECO:0007669"/>
    <property type="project" value="InterPro"/>
</dbReference>
<dbReference type="Proteomes" id="UP001370758">
    <property type="component" value="Unassembled WGS sequence"/>
</dbReference>
<dbReference type="GO" id="GO:0051642">
    <property type="term" value="P:centrosome localization"/>
    <property type="evidence" value="ECO:0007669"/>
    <property type="project" value="TreeGrafter"/>
</dbReference>
<evidence type="ECO:0000313" key="10">
    <source>
        <dbReference type="EMBL" id="KAK6501728.1"/>
    </source>
</evidence>
<keyword evidence="5 7" id="KW-0175">Coiled coil</keyword>
<comment type="caution">
    <text evidence="10">The sequence shown here is derived from an EMBL/GenBank/DDBJ whole genome shotgun (WGS) entry which is preliminary data.</text>
</comment>
<dbReference type="GO" id="GO:0000132">
    <property type="term" value="P:establishment of mitotic spindle orientation"/>
    <property type="evidence" value="ECO:0007669"/>
    <property type="project" value="TreeGrafter"/>
</dbReference>
<dbReference type="GO" id="GO:0007059">
    <property type="term" value="P:chromosome segregation"/>
    <property type="evidence" value="ECO:0007669"/>
    <property type="project" value="TreeGrafter"/>
</dbReference>
<comment type="similarity">
    <text evidence="2">Belongs to the nudE family.</text>
</comment>
<dbReference type="PANTHER" id="PTHR10921">
    <property type="entry name" value="NUCLEAR DISTRIBUTION PROTEIN NUDE HOMOLOG 1"/>
    <property type="match status" value="1"/>
</dbReference>
<evidence type="ECO:0000256" key="3">
    <source>
        <dbReference type="ARBA" id="ARBA00022490"/>
    </source>
</evidence>
<dbReference type="Pfam" id="PF04880">
    <property type="entry name" value="NUDE_C"/>
    <property type="match status" value="1"/>
</dbReference>
<keyword evidence="11" id="KW-1185">Reference proteome</keyword>
<feature type="compositionally biased region" description="Polar residues" evidence="8">
    <location>
        <begin position="490"/>
        <end position="504"/>
    </location>
</feature>
<name>A0AAV9W572_9PEZI</name>
<gene>
    <name evidence="10" type="primary">NDE1_2</name>
    <name evidence="10" type="ORF">TWF481_009556</name>
</gene>
<dbReference type="GO" id="GO:0007020">
    <property type="term" value="P:microtubule nucleation"/>
    <property type="evidence" value="ECO:0007669"/>
    <property type="project" value="TreeGrafter"/>
</dbReference>
<feature type="compositionally biased region" description="Low complexity" evidence="8">
    <location>
        <begin position="219"/>
        <end position="241"/>
    </location>
</feature>
<dbReference type="GO" id="GO:0000776">
    <property type="term" value="C:kinetochore"/>
    <property type="evidence" value="ECO:0007669"/>
    <property type="project" value="TreeGrafter"/>
</dbReference>
<feature type="compositionally biased region" description="Low complexity" evidence="8">
    <location>
        <begin position="522"/>
        <end position="531"/>
    </location>
</feature>
<feature type="compositionally biased region" description="Low complexity" evidence="8">
    <location>
        <begin position="384"/>
        <end position="393"/>
    </location>
</feature>
<evidence type="ECO:0000256" key="8">
    <source>
        <dbReference type="SAM" id="MobiDB-lite"/>
    </source>
</evidence>
<evidence type="ECO:0000313" key="11">
    <source>
        <dbReference type="Proteomes" id="UP001370758"/>
    </source>
</evidence>
<comment type="subcellular location">
    <subcellularLocation>
        <location evidence="1">Cytoplasm</location>
        <location evidence="1">Cytoskeleton</location>
    </subcellularLocation>
</comment>
<evidence type="ECO:0000259" key="9">
    <source>
        <dbReference type="Pfam" id="PF04880"/>
    </source>
</evidence>
<accession>A0AAV9W572</accession>
<sequence>MMAAVDLASSQKPDWLSPSEEVEWYKSQYASLEQELLEFQTFSKELETELERELKTLEKEVEGHERNIDNLRKKNEGLKYEVDEWKTKFKSSKEEANHVQNQLQKEITELREKNRTAQITIREMEVSNDDFERNERIVKSSLDDLESKYNMAIERNVMNESEIQMLEQEREELRIEVQRFKDELAELKVEAELTEEKYRMARRGTSNPRFQSPMPDAPTTPTSVSPTPRLSRATPSADFSSPTPPSPPISETSTSGSRIPTPHKDHLMTPKASHYRRGLPKGTPKKTPSMANLSDSARKKLIGNAAVAAKTSNIPGPNSKSLTQIRGLIGQMQRLEKRVQTARSKMPPPTAKTPPRLGSPHLGNSAFMPPAAITLRRSLKRPGSTTSSVTSTSIDERFGSLTRSFAGHMAEAINRTETPSSRPSSRTSSTQSYSTAGQGLSRPSSRASTSHQSHIPIPEYSLPVSKSRSSIGGLNDDIFTTPRRGLTRAESGTHSRAVSTSGNSAIPRRKSMQTVQGGAGSVSGSYRRVSGGLNGLNLGDKSVPPVPPMPPTMRRKKLSGVGDA</sequence>
<feature type="region of interest" description="Disordered" evidence="8">
    <location>
        <begin position="376"/>
        <end position="395"/>
    </location>
</feature>
<dbReference type="InterPro" id="IPR033494">
    <property type="entry name" value="NUDE"/>
</dbReference>
<keyword evidence="3" id="KW-0963">Cytoplasm</keyword>
<keyword evidence="4" id="KW-0493">Microtubule</keyword>
<feature type="region of interest" description="Disordered" evidence="8">
    <location>
        <begin position="192"/>
        <end position="293"/>
    </location>
</feature>
<dbReference type="AlphaFoldDB" id="A0AAV9W572"/>
<feature type="domain" description="NUDE" evidence="9">
    <location>
        <begin position="141"/>
        <end position="289"/>
    </location>
</feature>
<dbReference type="GO" id="GO:0047496">
    <property type="term" value="P:vesicle transport along microtubule"/>
    <property type="evidence" value="ECO:0007669"/>
    <property type="project" value="TreeGrafter"/>
</dbReference>
<dbReference type="InterPro" id="IPR006964">
    <property type="entry name" value="NUDE_dom"/>
</dbReference>
<feature type="compositionally biased region" description="Polar residues" evidence="8">
    <location>
        <begin position="436"/>
        <end position="453"/>
    </location>
</feature>
<evidence type="ECO:0000256" key="5">
    <source>
        <dbReference type="ARBA" id="ARBA00023054"/>
    </source>
</evidence>
<evidence type="ECO:0000256" key="7">
    <source>
        <dbReference type="SAM" id="Coils"/>
    </source>
</evidence>
<feature type="region of interest" description="Disordered" evidence="8">
    <location>
        <begin position="412"/>
        <end position="564"/>
    </location>
</feature>
<organism evidence="10 11">
    <name type="scientific">Arthrobotrys musiformis</name>
    <dbReference type="NCBI Taxonomy" id="47236"/>
    <lineage>
        <taxon>Eukaryota</taxon>
        <taxon>Fungi</taxon>
        <taxon>Dikarya</taxon>
        <taxon>Ascomycota</taxon>
        <taxon>Pezizomycotina</taxon>
        <taxon>Orbiliomycetes</taxon>
        <taxon>Orbiliales</taxon>
        <taxon>Orbiliaceae</taxon>
        <taxon>Arthrobotrys</taxon>
    </lineage>
</organism>